<evidence type="ECO:0000256" key="1">
    <source>
        <dbReference type="SAM" id="MobiDB-lite"/>
    </source>
</evidence>
<feature type="compositionally biased region" description="Basic residues" evidence="1">
    <location>
        <begin position="11"/>
        <end position="22"/>
    </location>
</feature>
<dbReference type="AlphaFoldDB" id="A0AAD1X925"/>
<feature type="compositionally biased region" description="Basic residues" evidence="1">
    <location>
        <begin position="62"/>
        <end position="71"/>
    </location>
</feature>
<organism evidence="2 3">
    <name type="scientific">Euplotes crassus</name>
    <dbReference type="NCBI Taxonomy" id="5936"/>
    <lineage>
        <taxon>Eukaryota</taxon>
        <taxon>Sar</taxon>
        <taxon>Alveolata</taxon>
        <taxon>Ciliophora</taxon>
        <taxon>Intramacronucleata</taxon>
        <taxon>Spirotrichea</taxon>
        <taxon>Hypotrichia</taxon>
        <taxon>Euplotida</taxon>
        <taxon>Euplotidae</taxon>
        <taxon>Moneuplotes</taxon>
    </lineage>
</organism>
<feature type="region of interest" description="Disordered" evidence="1">
    <location>
        <begin position="363"/>
        <end position="433"/>
    </location>
</feature>
<evidence type="ECO:0000313" key="3">
    <source>
        <dbReference type="Proteomes" id="UP001295684"/>
    </source>
</evidence>
<feature type="compositionally biased region" description="Low complexity" evidence="1">
    <location>
        <begin position="1"/>
        <end position="10"/>
    </location>
</feature>
<reference evidence="2" key="1">
    <citation type="submission" date="2023-07" db="EMBL/GenBank/DDBJ databases">
        <authorList>
            <consortium name="AG Swart"/>
            <person name="Singh M."/>
            <person name="Singh A."/>
            <person name="Seah K."/>
            <person name="Emmerich C."/>
        </authorList>
    </citation>
    <scope>NUCLEOTIDE SEQUENCE</scope>
    <source>
        <strain evidence="2">DP1</strain>
    </source>
</reference>
<protein>
    <submittedName>
        <fullName evidence="2">Uncharacterized protein</fullName>
    </submittedName>
</protein>
<feature type="region of interest" description="Disordered" evidence="1">
    <location>
        <begin position="137"/>
        <end position="163"/>
    </location>
</feature>
<sequence>MEASSTSSRYKSSRAKSLKKRNSSYSSHESSQNHSQNQEEKSSESEYSTQKIGKKRENAFRVQRKSTRNRRQRDPGVIIDPSQVRAFKTVKRKVKEAKKKLEEKEDEPESEGADFLNEDIKKCILLLKKNKDKEIYRKEKERQKKDQERMQKLQREKEARDSKKMNLIRQKLSHSKQAYISPIIPTAIKPSCGYTELDEFLPSNIGAERLNNIPAVSQMLCYIKKIEKQREMQLNPFLKYPQFYEDNPNRVINFHSTYEYTKRNYPEKLEKKKNRFKLKYNTPVLGSYICESDSHMHVNIAHFIRKHAEHTRKDILMDKYGQESSPNMDLEKNSYLLSPSSLNDIKKTKKQGEYRHRGSFSHYSMQPKFINPPASAPSFGNSSPVGEPKNQDTDKSLQCDKEIIEEKQPLKENQACRNGNEEKKSLKRYSYVI</sequence>
<accession>A0AAD1X925</accession>
<feature type="region of interest" description="Disordered" evidence="1">
    <location>
        <begin position="1"/>
        <end position="81"/>
    </location>
</feature>
<evidence type="ECO:0000313" key="2">
    <source>
        <dbReference type="EMBL" id="CAI2363242.1"/>
    </source>
</evidence>
<dbReference type="Proteomes" id="UP001295684">
    <property type="component" value="Unassembled WGS sequence"/>
</dbReference>
<proteinExistence type="predicted"/>
<feature type="compositionally biased region" description="Low complexity" evidence="1">
    <location>
        <begin position="23"/>
        <end position="36"/>
    </location>
</feature>
<keyword evidence="3" id="KW-1185">Reference proteome</keyword>
<comment type="caution">
    <text evidence="2">The sequence shown here is derived from an EMBL/GenBank/DDBJ whole genome shotgun (WGS) entry which is preliminary data.</text>
</comment>
<dbReference type="EMBL" id="CAMPGE010004396">
    <property type="protein sequence ID" value="CAI2363242.1"/>
    <property type="molecule type" value="Genomic_DNA"/>
</dbReference>
<feature type="compositionally biased region" description="Basic and acidic residues" evidence="1">
    <location>
        <begin position="389"/>
        <end position="410"/>
    </location>
</feature>
<gene>
    <name evidence="2" type="ORF">ECRASSUSDP1_LOCUS4572</name>
</gene>
<name>A0AAD1X925_EUPCR</name>